<accession>A0A0C3CIY5</accession>
<name>A0A0C3CIY5_HEBCY</name>
<sequence length="355" mass="40276">MTVDVISFIERLRITPPSFSLEDPSNVANLDRVVHKSLDAYAFIAVTGTRETLTALITMVRADNDRRQTGLDNQGLDPGRSLNLHEAFNNVQFELIALLRPEHFLPGGSAITVYDRVSHSRKTYFPCVDRKLRESPDDPASPSFPTFSAPARSLSSRLNPFLVIINAEIKFRRYLRMDPPAIPLPADVHELMRLSKELVDLIYWGPTAKPGTTRRVNPSRDKRRRPESMVDNGKADGEDLANKRVRIQEFTSGGSTRFPWPEGADLETRVAMGSALLSGHDLDYSSDDDEFLEDLHRHGNYLPSIHSRLMLFCYIRSLEYAKRKLGASRVLTIVLEYYPFPSSPFHCQLFLLFLL</sequence>
<keyword evidence="3" id="KW-1185">Reference proteome</keyword>
<dbReference type="OrthoDB" id="3216537at2759"/>
<feature type="compositionally biased region" description="Basic and acidic residues" evidence="1">
    <location>
        <begin position="218"/>
        <end position="238"/>
    </location>
</feature>
<feature type="region of interest" description="Disordered" evidence="1">
    <location>
        <begin position="210"/>
        <end position="238"/>
    </location>
</feature>
<evidence type="ECO:0000313" key="2">
    <source>
        <dbReference type="EMBL" id="KIM48640.1"/>
    </source>
</evidence>
<dbReference type="Proteomes" id="UP000053424">
    <property type="component" value="Unassembled WGS sequence"/>
</dbReference>
<evidence type="ECO:0000256" key="1">
    <source>
        <dbReference type="SAM" id="MobiDB-lite"/>
    </source>
</evidence>
<dbReference type="AlphaFoldDB" id="A0A0C3CIY5"/>
<reference evidence="3" key="2">
    <citation type="submission" date="2015-01" db="EMBL/GenBank/DDBJ databases">
        <title>Evolutionary Origins and Diversification of the Mycorrhizal Mutualists.</title>
        <authorList>
            <consortium name="DOE Joint Genome Institute"/>
            <consortium name="Mycorrhizal Genomics Consortium"/>
            <person name="Kohler A."/>
            <person name="Kuo A."/>
            <person name="Nagy L.G."/>
            <person name="Floudas D."/>
            <person name="Copeland A."/>
            <person name="Barry K.W."/>
            <person name="Cichocki N."/>
            <person name="Veneault-Fourrey C."/>
            <person name="LaButti K."/>
            <person name="Lindquist E.A."/>
            <person name="Lipzen A."/>
            <person name="Lundell T."/>
            <person name="Morin E."/>
            <person name="Murat C."/>
            <person name="Riley R."/>
            <person name="Ohm R."/>
            <person name="Sun H."/>
            <person name="Tunlid A."/>
            <person name="Henrissat B."/>
            <person name="Grigoriev I.V."/>
            <person name="Hibbett D.S."/>
            <person name="Martin F."/>
        </authorList>
    </citation>
    <scope>NUCLEOTIDE SEQUENCE [LARGE SCALE GENOMIC DNA]</scope>
    <source>
        <strain evidence="3">h7</strain>
    </source>
</reference>
<gene>
    <name evidence="2" type="ORF">M413DRAFT_437829</name>
</gene>
<reference evidence="2 3" key="1">
    <citation type="submission" date="2014-04" db="EMBL/GenBank/DDBJ databases">
        <authorList>
            <consortium name="DOE Joint Genome Institute"/>
            <person name="Kuo A."/>
            <person name="Gay G."/>
            <person name="Dore J."/>
            <person name="Kohler A."/>
            <person name="Nagy L.G."/>
            <person name="Floudas D."/>
            <person name="Copeland A."/>
            <person name="Barry K.W."/>
            <person name="Cichocki N."/>
            <person name="Veneault-Fourrey C."/>
            <person name="LaButti K."/>
            <person name="Lindquist E.A."/>
            <person name="Lipzen A."/>
            <person name="Lundell T."/>
            <person name="Morin E."/>
            <person name="Murat C."/>
            <person name="Sun H."/>
            <person name="Tunlid A."/>
            <person name="Henrissat B."/>
            <person name="Grigoriev I.V."/>
            <person name="Hibbett D.S."/>
            <person name="Martin F."/>
            <person name="Nordberg H.P."/>
            <person name="Cantor M.N."/>
            <person name="Hua S.X."/>
        </authorList>
    </citation>
    <scope>NUCLEOTIDE SEQUENCE [LARGE SCALE GENOMIC DNA]</scope>
    <source>
        <strain evidence="3">h7</strain>
    </source>
</reference>
<dbReference type="STRING" id="686832.A0A0C3CIY5"/>
<proteinExistence type="predicted"/>
<dbReference type="HOGENOM" id="CLU_056205_0_0_1"/>
<evidence type="ECO:0000313" key="3">
    <source>
        <dbReference type="Proteomes" id="UP000053424"/>
    </source>
</evidence>
<organism evidence="2 3">
    <name type="scientific">Hebeloma cylindrosporum</name>
    <dbReference type="NCBI Taxonomy" id="76867"/>
    <lineage>
        <taxon>Eukaryota</taxon>
        <taxon>Fungi</taxon>
        <taxon>Dikarya</taxon>
        <taxon>Basidiomycota</taxon>
        <taxon>Agaricomycotina</taxon>
        <taxon>Agaricomycetes</taxon>
        <taxon>Agaricomycetidae</taxon>
        <taxon>Agaricales</taxon>
        <taxon>Agaricineae</taxon>
        <taxon>Hymenogastraceae</taxon>
        <taxon>Hebeloma</taxon>
    </lineage>
</organism>
<dbReference type="EMBL" id="KN831768">
    <property type="protein sequence ID" value="KIM48640.1"/>
    <property type="molecule type" value="Genomic_DNA"/>
</dbReference>
<protein>
    <submittedName>
        <fullName evidence="2">Uncharacterized protein</fullName>
    </submittedName>
</protein>